<sequence>MHFRDRVDAGKQLAQALKKFQKHDGVVYALPRGGVVLGVEVARALGMPLDLLIPRKIGHPRQPEYAIGAVVENGEMVCNREEVARVDPQWFRQEVETERQEARRRRELYLGGREPAPVEGRTAIIVDDGIATGLTMEVAIRDARRRQPAHLVVAVPVAPPETVERLAREVDEFVVLDPSPYFLGAVGAYYDHFLQVTDEEVIALLRSVSSRETAKQHGFP</sequence>
<dbReference type="OrthoDB" id="9810066at2"/>
<feature type="domain" description="Phosphoribosyltransferase" evidence="1">
    <location>
        <begin position="13"/>
        <end position="166"/>
    </location>
</feature>
<evidence type="ECO:0000259" key="1">
    <source>
        <dbReference type="Pfam" id="PF00156"/>
    </source>
</evidence>
<dbReference type="Gene3D" id="3.30.1310.20">
    <property type="entry name" value="PRTase-like"/>
    <property type="match status" value="1"/>
</dbReference>
<dbReference type="KEGG" id="slim:SCL_0757"/>
<dbReference type="Pfam" id="PF00156">
    <property type="entry name" value="Pribosyltran"/>
    <property type="match status" value="1"/>
</dbReference>
<organism evidence="2 3">
    <name type="scientific">Sulfuricaulis limicola</name>
    <dbReference type="NCBI Taxonomy" id="1620215"/>
    <lineage>
        <taxon>Bacteria</taxon>
        <taxon>Pseudomonadati</taxon>
        <taxon>Pseudomonadota</taxon>
        <taxon>Gammaproteobacteria</taxon>
        <taxon>Acidiferrobacterales</taxon>
        <taxon>Acidiferrobacteraceae</taxon>
        <taxon>Sulfuricaulis</taxon>
    </lineage>
</organism>
<evidence type="ECO:0000313" key="2">
    <source>
        <dbReference type="EMBL" id="BAV33077.1"/>
    </source>
</evidence>
<keyword evidence="3" id="KW-1185">Reference proteome</keyword>
<dbReference type="Proteomes" id="UP000243180">
    <property type="component" value="Chromosome"/>
</dbReference>
<evidence type="ECO:0000313" key="3">
    <source>
        <dbReference type="Proteomes" id="UP000243180"/>
    </source>
</evidence>
<dbReference type="InterPro" id="IPR000836">
    <property type="entry name" value="PRTase_dom"/>
</dbReference>
<name>A0A1B4XE41_9GAMM</name>
<dbReference type="InParanoid" id="A0A1B4XE41"/>
<dbReference type="EMBL" id="AP014879">
    <property type="protein sequence ID" value="BAV33077.1"/>
    <property type="molecule type" value="Genomic_DNA"/>
</dbReference>
<dbReference type="SUPFAM" id="SSF53271">
    <property type="entry name" value="PRTase-like"/>
    <property type="match status" value="1"/>
</dbReference>
<dbReference type="Gene3D" id="3.40.50.2020">
    <property type="match status" value="1"/>
</dbReference>
<dbReference type="AlphaFoldDB" id="A0A1B4XE41"/>
<reference evidence="2 3" key="1">
    <citation type="submission" date="2015-05" db="EMBL/GenBank/DDBJ databases">
        <title>Complete genome sequence of a sulfur-oxidizing gammaproteobacterium strain HA5.</title>
        <authorList>
            <person name="Miura A."/>
            <person name="Kojima H."/>
            <person name="Fukui M."/>
        </authorList>
    </citation>
    <scope>NUCLEOTIDE SEQUENCE [LARGE SCALE GENOMIC DNA]</scope>
    <source>
        <strain evidence="2 3">HA5</strain>
    </source>
</reference>
<accession>A0A1B4XE41</accession>
<dbReference type="InterPro" id="IPR029057">
    <property type="entry name" value="PRTase-like"/>
</dbReference>
<dbReference type="RefSeq" id="WP_096359975.1">
    <property type="nucleotide sequence ID" value="NZ_AP014879.1"/>
</dbReference>
<dbReference type="CDD" id="cd06223">
    <property type="entry name" value="PRTases_typeI"/>
    <property type="match status" value="1"/>
</dbReference>
<protein>
    <recommendedName>
        <fullName evidence="1">Phosphoribosyltransferase domain-containing protein</fullName>
    </recommendedName>
</protein>
<gene>
    <name evidence="2" type="ORF">SCL_0757</name>
</gene>
<proteinExistence type="predicted"/>